<reference evidence="2" key="1">
    <citation type="submission" date="2020-11" db="EMBL/GenBank/DDBJ databases">
        <authorList>
            <consortium name="DOE Joint Genome Institute"/>
            <person name="Ahrendt S."/>
            <person name="Riley R."/>
            <person name="Andreopoulos W."/>
            <person name="Labutti K."/>
            <person name="Pangilinan J."/>
            <person name="Ruiz-Duenas F.J."/>
            <person name="Barrasa J.M."/>
            <person name="Sanchez-Garcia M."/>
            <person name="Camarero S."/>
            <person name="Miyauchi S."/>
            <person name="Serrano A."/>
            <person name="Linde D."/>
            <person name="Babiker R."/>
            <person name="Drula E."/>
            <person name="Ayuso-Fernandez I."/>
            <person name="Pacheco R."/>
            <person name="Padilla G."/>
            <person name="Ferreira P."/>
            <person name="Barriuso J."/>
            <person name="Kellner H."/>
            <person name="Castanera R."/>
            <person name="Alfaro M."/>
            <person name="Ramirez L."/>
            <person name="Pisabarro A.G."/>
            <person name="Kuo A."/>
            <person name="Tritt A."/>
            <person name="Lipzen A."/>
            <person name="He G."/>
            <person name="Yan M."/>
            <person name="Ng V."/>
            <person name="Cullen D."/>
            <person name="Martin F."/>
            <person name="Rosso M.-N."/>
            <person name="Henrissat B."/>
            <person name="Hibbett D."/>
            <person name="Martinez A.T."/>
            <person name="Grigoriev I.V."/>
        </authorList>
    </citation>
    <scope>NUCLEOTIDE SEQUENCE</scope>
    <source>
        <strain evidence="2">CIRM-BRFM 674</strain>
    </source>
</reference>
<dbReference type="AlphaFoldDB" id="A0A9P6D6I9"/>
<protein>
    <submittedName>
        <fullName evidence="2">Uncharacterized protein</fullName>
    </submittedName>
</protein>
<dbReference type="EMBL" id="MU155134">
    <property type="protein sequence ID" value="KAF9485634.1"/>
    <property type="molecule type" value="Genomic_DNA"/>
</dbReference>
<sequence>MSATQREIKEPEFTDKEIEEIQRLQGTIDSRGASKMEKQIAEATLESIARAKQPPAHNRRHRINSLEEESARGSGNIYRQDEAFEKYEMGNDQSARPENMAEHQAVGDLHSVKFNHKARGTAKAKKADSFHEELP</sequence>
<gene>
    <name evidence="2" type="ORF">BDN70DRAFT_870932</name>
</gene>
<accession>A0A9P6D6I9</accession>
<feature type="compositionally biased region" description="Basic residues" evidence="1">
    <location>
        <begin position="113"/>
        <end position="124"/>
    </location>
</feature>
<evidence type="ECO:0000313" key="2">
    <source>
        <dbReference type="EMBL" id="KAF9485634.1"/>
    </source>
</evidence>
<evidence type="ECO:0000313" key="3">
    <source>
        <dbReference type="Proteomes" id="UP000807469"/>
    </source>
</evidence>
<name>A0A9P6D6I9_9AGAR</name>
<organism evidence="2 3">
    <name type="scientific">Pholiota conissans</name>
    <dbReference type="NCBI Taxonomy" id="109636"/>
    <lineage>
        <taxon>Eukaryota</taxon>
        <taxon>Fungi</taxon>
        <taxon>Dikarya</taxon>
        <taxon>Basidiomycota</taxon>
        <taxon>Agaricomycotina</taxon>
        <taxon>Agaricomycetes</taxon>
        <taxon>Agaricomycetidae</taxon>
        <taxon>Agaricales</taxon>
        <taxon>Agaricineae</taxon>
        <taxon>Strophariaceae</taxon>
        <taxon>Pholiota</taxon>
    </lineage>
</organism>
<feature type="region of interest" description="Disordered" evidence="1">
    <location>
        <begin position="109"/>
        <end position="135"/>
    </location>
</feature>
<comment type="caution">
    <text evidence="2">The sequence shown here is derived from an EMBL/GenBank/DDBJ whole genome shotgun (WGS) entry which is preliminary data.</text>
</comment>
<dbReference type="Proteomes" id="UP000807469">
    <property type="component" value="Unassembled WGS sequence"/>
</dbReference>
<feature type="compositionally biased region" description="Basic and acidic residues" evidence="1">
    <location>
        <begin position="125"/>
        <end position="135"/>
    </location>
</feature>
<keyword evidence="3" id="KW-1185">Reference proteome</keyword>
<evidence type="ECO:0000256" key="1">
    <source>
        <dbReference type="SAM" id="MobiDB-lite"/>
    </source>
</evidence>
<proteinExistence type="predicted"/>
<dbReference type="OrthoDB" id="3012858at2759"/>